<gene>
    <name evidence="2" type="ORF">J0S82_008169</name>
</gene>
<organism evidence="2 3">
    <name type="scientific">Galemys pyrenaicus</name>
    <name type="common">Iberian desman</name>
    <name type="synonym">Pyrenean desman</name>
    <dbReference type="NCBI Taxonomy" id="202257"/>
    <lineage>
        <taxon>Eukaryota</taxon>
        <taxon>Metazoa</taxon>
        <taxon>Chordata</taxon>
        <taxon>Craniata</taxon>
        <taxon>Vertebrata</taxon>
        <taxon>Euteleostomi</taxon>
        <taxon>Mammalia</taxon>
        <taxon>Eutheria</taxon>
        <taxon>Laurasiatheria</taxon>
        <taxon>Eulipotyphla</taxon>
        <taxon>Talpidae</taxon>
        <taxon>Galemys</taxon>
    </lineage>
</organism>
<evidence type="ECO:0000256" key="1">
    <source>
        <dbReference type="SAM" id="MobiDB-lite"/>
    </source>
</evidence>
<proteinExistence type="predicted"/>
<feature type="region of interest" description="Disordered" evidence="1">
    <location>
        <begin position="27"/>
        <end position="92"/>
    </location>
</feature>
<comment type="caution">
    <text evidence="2">The sequence shown here is derived from an EMBL/GenBank/DDBJ whole genome shotgun (WGS) entry which is preliminary data.</text>
</comment>
<feature type="compositionally biased region" description="Acidic residues" evidence="1">
    <location>
        <begin position="81"/>
        <end position="92"/>
    </location>
</feature>
<dbReference type="AlphaFoldDB" id="A0A8J6AKJ2"/>
<accession>A0A8J6AKJ2</accession>
<reference evidence="2" key="1">
    <citation type="journal article" date="2021" name="Evol. Appl.">
        <title>The genome of the Pyrenean desman and the effects of bottlenecks and inbreeding on the genomic landscape of an endangered species.</title>
        <authorList>
            <person name="Escoda L."/>
            <person name="Castresana J."/>
        </authorList>
    </citation>
    <scope>NUCLEOTIDE SEQUENCE</scope>
    <source>
        <strain evidence="2">IBE-C5619</strain>
    </source>
</reference>
<dbReference type="Proteomes" id="UP000700334">
    <property type="component" value="Unassembled WGS sequence"/>
</dbReference>
<keyword evidence="3" id="KW-1185">Reference proteome</keyword>
<name>A0A8J6AKJ2_GALPY</name>
<sequence length="92" mass="9604">MVRGLAPAPQRPCARCALVQIPAPAPLRPVCSGSEPGRAGGAGKDRGLGPRAWSRARPALPPPTAHHMVPRASVPPGASEEIPDDFDWDLIT</sequence>
<evidence type="ECO:0000313" key="3">
    <source>
        <dbReference type="Proteomes" id="UP000700334"/>
    </source>
</evidence>
<protein>
    <submittedName>
        <fullName evidence="2">Uncharacterized protein</fullName>
    </submittedName>
</protein>
<dbReference type="EMBL" id="JAGFMF010011522">
    <property type="protein sequence ID" value="KAG8520727.1"/>
    <property type="molecule type" value="Genomic_DNA"/>
</dbReference>
<evidence type="ECO:0000313" key="2">
    <source>
        <dbReference type="EMBL" id="KAG8520727.1"/>
    </source>
</evidence>